<name>A0A034WTB5_BACDO</name>
<proteinExistence type="predicted"/>
<organism evidence="1">
    <name type="scientific">Bactrocera dorsalis</name>
    <name type="common">Oriental fruit fly</name>
    <name type="synonym">Dacus dorsalis</name>
    <dbReference type="NCBI Taxonomy" id="27457"/>
    <lineage>
        <taxon>Eukaryota</taxon>
        <taxon>Metazoa</taxon>
        <taxon>Ecdysozoa</taxon>
        <taxon>Arthropoda</taxon>
        <taxon>Hexapoda</taxon>
        <taxon>Insecta</taxon>
        <taxon>Pterygota</taxon>
        <taxon>Neoptera</taxon>
        <taxon>Endopterygota</taxon>
        <taxon>Diptera</taxon>
        <taxon>Brachycera</taxon>
        <taxon>Muscomorpha</taxon>
        <taxon>Tephritoidea</taxon>
        <taxon>Tephritidae</taxon>
        <taxon>Bactrocera</taxon>
        <taxon>Bactrocera</taxon>
    </lineage>
</organism>
<protein>
    <submittedName>
        <fullName evidence="1">Uncharacterized protein</fullName>
    </submittedName>
</protein>
<dbReference type="PANTHER" id="PTHR46601:SF2">
    <property type="entry name" value="UBIQUITIN-LIKE PROTEASE FAMILY PROFILE DOMAIN-CONTAINING PROTEIN"/>
    <property type="match status" value="1"/>
</dbReference>
<dbReference type="PANTHER" id="PTHR46601">
    <property type="entry name" value="ULP_PROTEASE DOMAIN-CONTAINING PROTEIN"/>
    <property type="match status" value="1"/>
</dbReference>
<accession>A0A034WTB5</accession>
<sequence length="273" mass="31566">MDIALAESPNISTSGDDTRYDDVKAFDYPPDIVFTCPGANDFIVVWENGIKKKCQKHYLTLYLREAFCISKEFFPNIEIGFSKFCSLRPKNVLLMKDTASDQCKCLTHENFMFKLKGLKQNYCNGCKCWKNECDTCSDGKKILISMDLSTICVWKEWGKNSENKLRLVNHETSSGELKEKLIDSSHIMMKHVNLKRVQAGEFQKDQRNENVRILQVDFAMSFGCEYQNEVQSALFYLLLQVFTKAIAKHILYAQMQIRKTRIQFLFSSLSCLT</sequence>
<dbReference type="AlphaFoldDB" id="A0A034WTB5"/>
<reference evidence="1" key="1">
    <citation type="journal article" date="2014" name="BMC Genomics">
        <title>Characterizing the developmental transcriptome of the oriental fruit fly, Bactrocera dorsalis (Diptera: Tephritidae) through comparative genomic analysis with Drosophila melanogaster utilizing modENCODE datasets.</title>
        <authorList>
            <person name="Geib S.M."/>
            <person name="Calla B."/>
            <person name="Hall B."/>
            <person name="Hou S."/>
            <person name="Manoukis N.C."/>
        </authorList>
    </citation>
    <scope>NUCLEOTIDE SEQUENCE</scope>
    <source>
        <strain evidence="1">Punador</strain>
    </source>
</reference>
<evidence type="ECO:0000313" key="1">
    <source>
        <dbReference type="EMBL" id="JAC57435.1"/>
    </source>
</evidence>
<dbReference type="EMBL" id="GAKP01001517">
    <property type="protein sequence ID" value="JAC57435.1"/>
    <property type="molecule type" value="Transcribed_RNA"/>
</dbReference>